<reference evidence="4 5" key="1">
    <citation type="submission" date="2016-10" db="EMBL/GenBank/DDBJ databases">
        <authorList>
            <person name="de Groot N.N."/>
        </authorList>
    </citation>
    <scope>NUCLEOTIDE SEQUENCE [LARGE SCALE GENOMIC DNA]</scope>
    <source>
        <strain evidence="4 5">CPCC 202808</strain>
    </source>
</reference>
<name>A0A1I3ASE1_9ACTN</name>
<keyword evidence="3" id="KW-0645">Protease</keyword>
<accession>A0A1I3ASE1</accession>
<keyword evidence="3" id="KW-0031">Aminopeptidase</keyword>
<dbReference type="Gene3D" id="3.40.50.1820">
    <property type="entry name" value="alpha/beta hydrolase"/>
    <property type="match status" value="1"/>
</dbReference>
<evidence type="ECO:0000313" key="5">
    <source>
        <dbReference type="Proteomes" id="UP000199052"/>
    </source>
</evidence>
<evidence type="ECO:0000256" key="1">
    <source>
        <dbReference type="SAM" id="MobiDB-lite"/>
    </source>
</evidence>
<proteinExistence type="predicted"/>
<dbReference type="EMBL" id="JACBZA010000001">
    <property type="protein sequence ID" value="NYH86044.1"/>
    <property type="molecule type" value="Genomic_DNA"/>
</dbReference>
<dbReference type="InterPro" id="IPR001375">
    <property type="entry name" value="Peptidase_S9_cat"/>
</dbReference>
<dbReference type="InterPro" id="IPR029058">
    <property type="entry name" value="AB_hydrolase_fold"/>
</dbReference>
<dbReference type="Pfam" id="PF00326">
    <property type="entry name" value="Peptidase_S9"/>
    <property type="match status" value="1"/>
</dbReference>
<dbReference type="PANTHER" id="PTHR11731:SF118">
    <property type="entry name" value="BLR1971 PROTEIN"/>
    <property type="match status" value="1"/>
</dbReference>
<dbReference type="Proteomes" id="UP000199052">
    <property type="component" value="Unassembled WGS sequence"/>
</dbReference>
<dbReference type="RefSeq" id="WP_202818375.1">
    <property type="nucleotide sequence ID" value="NZ_FOOI01000020.1"/>
</dbReference>
<feature type="domain" description="Peptidase S9 prolyl oligopeptidase catalytic" evidence="2">
    <location>
        <begin position="22"/>
        <end position="217"/>
    </location>
</feature>
<dbReference type="GO" id="GO:0006508">
    <property type="term" value="P:proteolysis"/>
    <property type="evidence" value="ECO:0007669"/>
    <property type="project" value="InterPro"/>
</dbReference>
<protein>
    <submittedName>
        <fullName evidence="3">Dipeptidyl aminopeptidase/acylaminoacyl peptidase</fullName>
    </submittedName>
    <submittedName>
        <fullName evidence="4">Prolyl oligopeptidase family protein</fullName>
    </submittedName>
</protein>
<evidence type="ECO:0000313" key="3">
    <source>
        <dbReference type="EMBL" id="NYH86044.1"/>
    </source>
</evidence>
<dbReference type="Proteomes" id="UP000533017">
    <property type="component" value="Unassembled WGS sequence"/>
</dbReference>
<dbReference type="STRING" id="504797.SAMN05421678_12058"/>
<dbReference type="GO" id="GO:0008236">
    <property type="term" value="F:serine-type peptidase activity"/>
    <property type="evidence" value="ECO:0007669"/>
    <property type="project" value="InterPro"/>
</dbReference>
<keyword evidence="3" id="KW-0378">Hydrolase</keyword>
<dbReference type="InterPro" id="IPR050278">
    <property type="entry name" value="Serine_Prot_S9B/DPPIV"/>
</dbReference>
<evidence type="ECO:0000313" key="4">
    <source>
        <dbReference type="EMBL" id="SFH52997.1"/>
    </source>
</evidence>
<dbReference type="SUPFAM" id="SSF53474">
    <property type="entry name" value="alpha/beta-Hydrolases"/>
    <property type="match status" value="1"/>
</dbReference>
<sequence>MVDNPYPGPQTQRALAAFSNAFTGQPEALAALGFAVVALDERGTPGRDKAFHDASHGDHGEAWHVEDHVAAIRQLAARYPWLDAGRVGVFGSSGGGFAAARAMFTRPDFYRVGVSISGNHDWRHYIPAWSHLYLGKAGRWADVDNARVAEDLRGRLLLVHGELDDNVLPSQTLRVVDALIAADKDFDLLVVLGEHHASCTANPYVTRRVWDYFVRHLLGATPPEYVPSIPSRSTGMNRTDEAAPTQARH</sequence>
<evidence type="ECO:0000259" key="2">
    <source>
        <dbReference type="Pfam" id="PF00326"/>
    </source>
</evidence>
<evidence type="ECO:0000313" key="6">
    <source>
        <dbReference type="Proteomes" id="UP000533017"/>
    </source>
</evidence>
<dbReference type="PANTHER" id="PTHR11731">
    <property type="entry name" value="PROTEASE FAMILY S9B,C DIPEPTIDYL-PEPTIDASE IV-RELATED"/>
    <property type="match status" value="1"/>
</dbReference>
<feature type="region of interest" description="Disordered" evidence="1">
    <location>
        <begin position="228"/>
        <end position="249"/>
    </location>
</feature>
<gene>
    <name evidence="3" type="ORF">FHR37_004895</name>
    <name evidence="4" type="ORF">SAMN05421678_12058</name>
</gene>
<dbReference type="EMBL" id="FOOI01000020">
    <property type="protein sequence ID" value="SFH52997.1"/>
    <property type="molecule type" value="Genomic_DNA"/>
</dbReference>
<keyword evidence="6" id="KW-1185">Reference proteome</keyword>
<dbReference type="GO" id="GO:0004177">
    <property type="term" value="F:aminopeptidase activity"/>
    <property type="evidence" value="ECO:0007669"/>
    <property type="project" value="UniProtKB-KW"/>
</dbReference>
<organism evidence="4 5">
    <name type="scientific">Actinopolymorpha cephalotaxi</name>
    <dbReference type="NCBI Taxonomy" id="504797"/>
    <lineage>
        <taxon>Bacteria</taxon>
        <taxon>Bacillati</taxon>
        <taxon>Actinomycetota</taxon>
        <taxon>Actinomycetes</taxon>
        <taxon>Propionibacteriales</taxon>
        <taxon>Actinopolymorphaceae</taxon>
        <taxon>Actinopolymorpha</taxon>
    </lineage>
</organism>
<dbReference type="AlphaFoldDB" id="A0A1I3ASE1"/>
<reference evidence="3 6" key="2">
    <citation type="submission" date="2020-07" db="EMBL/GenBank/DDBJ databases">
        <title>Sequencing the genomes of 1000 actinobacteria strains.</title>
        <authorList>
            <person name="Klenk H.-P."/>
        </authorList>
    </citation>
    <scope>NUCLEOTIDE SEQUENCE [LARGE SCALE GENOMIC DNA]</scope>
    <source>
        <strain evidence="3 6">DSM 45117</strain>
    </source>
</reference>